<sequence length="509" mass="57269">MTAQFDSLHNLKSLFGLITSFTSDSSFDAVQRCLEENTSMKQELEQHRFESYAEQKVFSRNISILQMELDVERSKANEHTTRINTLVETNTQLTSELDAEKSKVAERDERLTEIAKTNTSLQEQLEAANAQIKALQDTVQQQNESHNSLSATYEQTSTALEQKSNEVSVLSKDLDALKQWSCVMQSAPEDVIGIKLNNVFEAVHKLATNFFSDGLPKATLDNADLWADLHDKLKWLPLPASNSKEARQMRMAACVGALGSRFAGHIFVPMYVDPDAGEITNLLSSLSNTDSAREVYLRSVLLSVDPEQQKKIRRKRIIEILEAVHKTLGCLVREEKQNAFKADLQEVCKAAVECWEFIRQTEVKVHPVLPSFNPMEDTAAVFNDKDWVPIRLTVPSKDKVPEVNGGPKTNGTGKKNGRDPDRNGDRDQEESPPTTNGVQAEDEPPSSIFLDVRRAVWPAFYIGDGVMKGHVLLNSQAKFAWDEMSSPRRVQRQQKRRNASVSRPPHFLC</sequence>
<keyword evidence="4" id="KW-1185">Reference proteome</keyword>
<feature type="region of interest" description="Disordered" evidence="2">
    <location>
        <begin position="484"/>
        <end position="509"/>
    </location>
</feature>
<evidence type="ECO:0000313" key="3">
    <source>
        <dbReference type="EMBL" id="KAK7756335.1"/>
    </source>
</evidence>
<feature type="compositionally biased region" description="Basic and acidic residues" evidence="2">
    <location>
        <begin position="416"/>
        <end position="426"/>
    </location>
</feature>
<feature type="coiled-coil region" evidence="1">
    <location>
        <begin position="111"/>
        <end position="152"/>
    </location>
</feature>
<feature type="compositionally biased region" description="Low complexity" evidence="2">
    <location>
        <begin position="404"/>
        <end position="413"/>
    </location>
</feature>
<accession>A0AAN9YWE4</accession>
<proteinExistence type="predicted"/>
<evidence type="ECO:0000256" key="1">
    <source>
        <dbReference type="SAM" id="Coils"/>
    </source>
</evidence>
<name>A0AAN9YWE4_9PEZI</name>
<evidence type="ECO:0000256" key="2">
    <source>
        <dbReference type="SAM" id="MobiDB-lite"/>
    </source>
</evidence>
<comment type="caution">
    <text evidence="3">The sequence shown here is derived from an EMBL/GenBank/DDBJ whole genome shotgun (WGS) entry which is preliminary data.</text>
</comment>
<feature type="region of interest" description="Disordered" evidence="2">
    <location>
        <begin position="397"/>
        <end position="445"/>
    </location>
</feature>
<gene>
    <name evidence="3" type="ORF">SLS62_001561</name>
</gene>
<feature type="compositionally biased region" description="Basic residues" evidence="2">
    <location>
        <begin position="489"/>
        <end position="498"/>
    </location>
</feature>
<dbReference type="AlphaFoldDB" id="A0AAN9YWE4"/>
<dbReference type="EMBL" id="JAKJXP020000007">
    <property type="protein sequence ID" value="KAK7756335.1"/>
    <property type="molecule type" value="Genomic_DNA"/>
</dbReference>
<reference evidence="3 4" key="1">
    <citation type="submission" date="2024-02" db="EMBL/GenBank/DDBJ databases">
        <title>De novo assembly and annotation of 12 fungi associated with fruit tree decline syndrome in Ontario, Canada.</title>
        <authorList>
            <person name="Sulman M."/>
            <person name="Ellouze W."/>
            <person name="Ilyukhin E."/>
        </authorList>
    </citation>
    <scope>NUCLEOTIDE SEQUENCE [LARGE SCALE GENOMIC DNA]</scope>
    <source>
        <strain evidence="3 4">M11/M66-122</strain>
    </source>
</reference>
<organism evidence="3 4">
    <name type="scientific">Diatrype stigma</name>
    <dbReference type="NCBI Taxonomy" id="117547"/>
    <lineage>
        <taxon>Eukaryota</taxon>
        <taxon>Fungi</taxon>
        <taxon>Dikarya</taxon>
        <taxon>Ascomycota</taxon>
        <taxon>Pezizomycotina</taxon>
        <taxon>Sordariomycetes</taxon>
        <taxon>Xylariomycetidae</taxon>
        <taxon>Xylariales</taxon>
        <taxon>Diatrypaceae</taxon>
        <taxon>Diatrype</taxon>
    </lineage>
</organism>
<evidence type="ECO:0000313" key="4">
    <source>
        <dbReference type="Proteomes" id="UP001320420"/>
    </source>
</evidence>
<protein>
    <submittedName>
        <fullName evidence="3">Uncharacterized protein</fullName>
    </submittedName>
</protein>
<keyword evidence="1" id="KW-0175">Coiled coil</keyword>
<dbReference type="Proteomes" id="UP001320420">
    <property type="component" value="Unassembled WGS sequence"/>
</dbReference>